<evidence type="ECO:0000256" key="8">
    <source>
        <dbReference type="RuleBase" id="RU079119"/>
    </source>
</evidence>
<comment type="similarity">
    <text evidence="2 8">Belongs to the DHHC palmitoyltransferase family.</text>
</comment>
<feature type="transmembrane region" description="Helical" evidence="8">
    <location>
        <begin position="412"/>
        <end position="434"/>
    </location>
</feature>
<evidence type="ECO:0000256" key="5">
    <source>
        <dbReference type="ARBA" id="ARBA00022989"/>
    </source>
</evidence>
<sequence>MENVEDYEAKLRVRNKLDLSMVFMQDFCFLFLTSGRDPGIIPRNTRPPDSEETFESTPSMEWVNARVSNLKIPRIKDMKVNGQTIKVKFCDTCLLYRPPRASHCSICNNCVQKFDHHCPWVGQCIGLRNYPYFIMFISTSTIMCIYVFVFSWINILRERSSIWVVMSRDILSVILIVYCFIAVWFVGGLTVFHFYLICTNQTTYENFRYRYDKKKNPFNKGIFGNLKEVMCTRIPPSMINFRAWATEEDDALSESVTTTSEREFADSSKDIETGNKFNKDDGKELPFILQNLDYSALQDNIKKKKLNSGFVPIIGQELHPQWSSAEKVKPNRVYQVWKGSNDEGADVFGHHFARLKFLMMCCSKFFCGGRLIFGPDAASVLLSVFLIAGPAIAFCVKVYYEIDHMRYYYHSNWSLVLVIGVFLTLLDLTFLFLTSSRDPGIVPRNTRPLEPDEADVPTPSMEWVNGRTPHLKLPRTKDVLVNGHSVKVKYCDTCLLYRPPRASHCSICNNCVLRFDHHCPWVGQCIGIRNYRFFFAFISTSTILCVYVFTFSWIHIIRRHGKVLEAMKVDYLSDFLIAYCFIAVWFVGGLTAFHLYLISTNQTTYENFRYRYDKKENPYNKGVSGNCGETFFSKIPPSLNKFRSFFVEDEHVMVTSLTPDFGESAMSSKEKIDIEMGARQSEDGAFPLPAILRDLDYDDIEKNPEEDRRLGLDSYLPVEDEEKESSGVNVRIDSEEEDDMQVQNSPARERVRESLDSAAIIDRALERNDNRSHSRPTVISAIAVFLSTMMMETRG</sequence>
<organism evidence="11 12">
    <name type="scientific">Cannabis sativa</name>
    <name type="common">Hemp</name>
    <name type="synonym">Marijuana</name>
    <dbReference type="NCBI Taxonomy" id="3483"/>
    <lineage>
        <taxon>Eukaryota</taxon>
        <taxon>Viridiplantae</taxon>
        <taxon>Streptophyta</taxon>
        <taxon>Embryophyta</taxon>
        <taxon>Tracheophyta</taxon>
        <taxon>Spermatophyta</taxon>
        <taxon>Magnoliopsida</taxon>
        <taxon>eudicotyledons</taxon>
        <taxon>Gunneridae</taxon>
        <taxon>Pentapetalae</taxon>
        <taxon>rosids</taxon>
        <taxon>fabids</taxon>
        <taxon>Rosales</taxon>
        <taxon>Cannabaceae</taxon>
        <taxon>Cannabis</taxon>
    </lineage>
</organism>
<dbReference type="PANTHER" id="PTHR22883">
    <property type="entry name" value="ZINC FINGER DHHC DOMAIN CONTAINING PROTEIN"/>
    <property type="match status" value="1"/>
</dbReference>
<feature type="domain" description="Palmitoyltransferase DHHC" evidence="10">
    <location>
        <begin position="488"/>
        <end position="609"/>
    </location>
</feature>
<comment type="domain">
    <text evidence="8">The DHHC domain is required for palmitoyltransferase activity.</text>
</comment>
<proteinExistence type="inferred from homology"/>
<evidence type="ECO:0000313" key="11">
    <source>
        <dbReference type="EMBL" id="KAF4367334.1"/>
    </source>
</evidence>
<dbReference type="GO" id="GO:0019706">
    <property type="term" value="F:protein-cysteine S-palmitoyltransferase activity"/>
    <property type="evidence" value="ECO:0007669"/>
    <property type="project" value="UniProtKB-EC"/>
</dbReference>
<feature type="transmembrane region" description="Helical" evidence="8">
    <location>
        <begin position="380"/>
        <end position="400"/>
    </location>
</feature>
<comment type="subcellular location">
    <subcellularLocation>
        <location evidence="1">Endomembrane system</location>
        <topology evidence="1">Multi-pass membrane protein</topology>
    </subcellularLocation>
</comment>
<dbReference type="GO" id="GO:0005794">
    <property type="term" value="C:Golgi apparatus"/>
    <property type="evidence" value="ECO:0007669"/>
    <property type="project" value="TreeGrafter"/>
</dbReference>
<keyword evidence="5 8" id="KW-1133">Transmembrane helix</keyword>
<evidence type="ECO:0000256" key="4">
    <source>
        <dbReference type="ARBA" id="ARBA00022692"/>
    </source>
</evidence>
<dbReference type="InterPro" id="IPR001594">
    <property type="entry name" value="Palmitoyltrfase_DHHC"/>
</dbReference>
<dbReference type="Proteomes" id="UP000525078">
    <property type="component" value="Unassembled WGS sequence"/>
</dbReference>
<feature type="transmembrane region" description="Helical" evidence="8">
    <location>
        <begin position="533"/>
        <end position="556"/>
    </location>
</feature>
<evidence type="ECO:0000256" key="9">
    <source>
        <dbReference type="SAM" id="MobiDB-lite"/>
    </source>
</evidence>
<dbReference type="Pfam" id="PF01529">
    <property type="entry name" value="DHHC"/>
    <property type="match status" value="2"/>
</dbReference>
<evidence type="ECO:0000256" key="3">
    <source>
        <dbReference type="ARBA" id="ARBA00022679"/>
    </source>
</evidence>
<feature type="region of interest" description="Disordered" evidence="9">
    <location>
        <begin position="717"/>
        <end position="751"/>
    </location>
</feature>
<keyword evidence="6 8" id="KW-0472">Membrane</keyword>
<dbReference type="PANTHER" id="PTHR22883:SF391">
    <property type="entry name" value="PROTEIN S-ACYLTRANSFERASE 3-RELATED"/>
    <property type="match status" value="1"/>
</dbReference>
<reference evidence="11 12" key="1">
    <citation type="journal article" date="2020" name="bioRxiv">
        <title>Sequence and annotation of 42 cannabis genomes reveals extensive copy number variation in cannabinoid synthesis and pathogen resistance genes.</title>
        <authorList>
            <person name="Mckernan K.J."/>
            <person name="Helbert Y."/>
            <person name="Kane L.T."/>
            <person name="Ebling H."/>
            <person name="Zhang L."/>
            <person name="Liu B."/>
            <person name="Eaton Z."/>
            <person name="Mclaughlin S."/>
            <person name="Kingan S."/>
            <person name="Baybayan P."/>
            <person name="Concepcion G."/>
            <person name="Jordan M."/>
            <person name="Riva A."/>
            <person name="Barbazuk W."/>
            <person name="Harkins T."/>
        </authorList>
    </citation>
    <scope>NUCLEOTIDE SEQUENCE [LARGE SCALE GENOMIC DNA]</scope>
    <source>
        <strain evidence="12">cv. Jamaican Lion 4</strain>
        <tissue evidence="11">Leaf</tissue>
    </source>
</reference>
<name>A0A7J6F9I5_CANSA</name>
<gene>
    <name evidence="11" type="ORF">F8388_025752</name>
</gene>
<feature type="transmembrane region" description="Helical" evidence="8">
    <location>
        <begin position="173"/>
        <end position="198"/>
    </location>
</feature>
<dbReference type="InterPro" id="IPR039859">
    <property type="entry name" value="PFA4/ZDH16/20/ERF2-like"/>
</dbReference>
<dbReference type="EC" id="2.3.1.225" evidence="8"/>
<dbReference type="PROSITE" id="PS50216">
    <property type="entry name" value="DHHC"/>
    <property type="match status" value="2"/>
</dbReference>
<evidence type="ECO:0000256" key="1">
    <source>
        <dbReference type="ARBA" id="ARBA00004127"/>
    </source>
</evidence>
<feature type="transmembrane region" description="Helical" evidence="8">
    <location>
        <begin position="576"/>
        <end position="598"/>
    </location>
</feature>
<dbReference type="AlphaFoldDB" id="A0A7J6F9I5"/>
<comment type="caution">
    <text evidence="11">The sequence shown here is derived from an EMBL/GenBank/DDBJ whole genome shotgun (WGS) entry which is preliminary data.</text>
</comment>
<evidence type="ECO:0000256" key="2">
    <source>
        <dbReference type="ARBA" id="ARBA00008574"/>
    </source>
</evidence>
<comment type="catalytic activity">
    <reaction evidence="8">
        <text>L-cysteinyl-[protein] + hexadecanoyl-CoA = S-hexadecanoyl-L-cysteinyl-[protein] + CoA</text>
        <dbReference type="Rhea" id="RHEA:36683"/>
        <dbReference type="Rhea" id="RHEA-COMP:10131"/>
        <dbReference type="Rhea" id="RHEA-COMP:11032"/>
        <dbReference type="ChEBI" id="CHEBI:29950"/>
        <dbReference type="ChEBI" id="CHEBI:57287"/>
        <dbReference type="ChEBI" id="CHEBI:57379"/>
        <dbReference type="ChEBI" id="CHEBI:74151"/>
        <dbReference type="EC" id="2.3.1.225"/>
    </reaction>
</comment>
<evidence type="ECO:0000259" key="10">
    <source>
        <dbReference type="Pfam" id="PF01529"/>
    </source>
</evidence>
<feature type="domain" description="Palmitoyltransferase DHHC" evidence="10">
    <location>
        <begin position="86"/>
        <end position="208"/>
    </location>
</feature>
<evidence type="ECO:0000256" key="6">
    <source>
        <dbReference type="ARBA" id="ARBA00023136"/>
    </source>
</evidence>
<evidence type="ECO:0000256" key="7">
    <source>
        <dbReference type="ARBA" id="ARBA00023315"/>
    </source>
</evidence>
<keyword evidence="7 8" id="KW-0012">Acyltransferase</keyword>
<keyword evidence="3 8" id="KW-0808">Transferase</keyword>
<feature type="transmembrane region" description="Helical" evidence="8">
    <location>
        <begin position="132"/>
        <end position="153"/>
    </location>
</feature>
<accession>A0A7J6F9I5</accession>
<dbReference type="GO" id="GO:0005783">
    <property type="term" value="C:endoplasmic reticulum"/>
    <property type="evidence" value="ECO:0007669"/>
    <property type="project" value="TreeGrafter"/>
</dbReference>
<evidence type="ECO:0000313" key="12">
    <source>
        <dbReference type="Proteomes" id="UP000525078"/>
    </source>
</evidence>
<protein>
    <recommendedName>
        <fullName evidence="8">S-acyltransferase</fullName>
        <ecNumber evidence="8">2.3.1.225</ecNumber>
    </recommendedName>
    <alternativeName>
        <fullName evidence="8">Palmitoyltransferase</fullName>
    </alternativeName>
</protein>
<dbReference type="GO" id="GO:0006612">
    <property type="term" value="P:protein targeting to membrane"/>
    <property type="evidence" value="ECO:0007669"/>
    <property type="project" value="TreeGrafter"/>
</dbReference>
<keyword evidence="4 8" id="KW-0812">Transmembrane</keyword>
<dbReference type="EMBL" id="JAATIP010000143">
    <property type="protein sequence ID" value="KAF4367334.1"/>
    <property type="molecule type" value="Genomic_DNA"/>
</dbReference>